<protein>
    <submittedName>
        <fullName evidence="7">Entericidin A/B family lipoprotein</fullName>
    </submittedName>
</protein>
<comment type="caution">
    <text evidence="7">The sequence shown here is derived from an EMBL/GenBank/DDBJ whole genome shotgun (WGS) entry which is preliminary data.</text>
</comment>
<evidence type="ECO:0000256" key="6">
    <source>
        <dbReference type="ARBA" id="ARBA00023288"/>
    </source>
</evidence>
<sequence length="46" mass="4759">MKKILAASIVFAFVLTGCNTIKGVGKDVSSAGNAVTNTAEKTQNKM</sequence>
<dbReference type="PROSITE" id="PS51257">
    <property type="entry name" value="PROKAR_LIPOPROTEIN"/>
    <property type="match status" value="1"/>
</dbReference>
<organism evidence="7 8">
    <name type="scientific">Acinetobacter rudis</name>
    <dbReference type="NCBI Taxonomy" id="632955"/>
    <lineage>
        <taxon>Bacteria</taxon>
        <taxon>Pseudomonadati</taxon>
        <taxon>Pseudomonadota</taxon>
        <taxon>Gammaproteobacteria</taxon>
        <taxon>Moraxellales</taxon>
        <taxon>Moraxellaceae</taxon>
        <taxon>Acinetobacter</taxon>
    </lineage>
</organism>
<keyword evidence="2" id="KW-1003">Cell membrane</keyword>
<evidence type="ECO:0000256" key="5">
    <source>
        <dbReference type="ARBA" id="ARBA00023139"/>
    </source>
</evidence>
<keyword evidence="6 7" id="KW-0449">Lipoprotein</keyword>
<dbReference type="GO" id="GO:0009636">
    <property type="term" value="P:response to toxic substance"/>
    <property type="evidence" value="ECO:0007669"/>
    <property type="project" value="InterPro"/>
</dbReference>
<dbReference type="Proteomes" id="UP001243844">
    <property type="component" value="Unassembled WGS sequence"/>
</dbReference>
<accession>A0AAW8J768</accession>
<reference evidence="7" key="1">
    <citation type="submission" date="2023-08" db="EMBL/GenBank/DDBJ databases">
        <title>Emergence of clinically-relevant ST2 carbapenem-resistant Acinetobacter baumannii strains in hospital sewages in Zhejiang, East of China.</title>
        <authorList>
            <person name="Kaichao C."/>
            <person name="Zhang R."/>
        </authorList>
    </citation>
    <scope>NUCLEOTIDE SEQUENCE</scope>
    <source>
        <strain evidence="7">M-RB-37</strain>
    </source>
</reference>
<keyword evidence="4" id="KW-0472">Membrane</keyword>
<evidence type="ECO:0000313" key="7">
    <source>
        <dbReference type="EMBL" id="MDQ8935009.1"/>
    </source>
</evidence>
<evidence type="ECO:0000256" key="1">
    <source>
        <dbReference type="ARBA" id="ARBA00010296"/>
    </source>
</evidence>
<gene>
    <name evidence="7" type="ORF">RFH47_04570</name>
</gene>
<keyword evidence="3" id="KW-0732">Signal</keyword>
<dbReference type="Pfam" id="PF08085">
    <property type="entry name" value="Entericidin"/>
    <property type="match status" value="1"/>
</dbReference>
<evidence type="ECO:0000313" key="8">
    <source>
        <dbReference type="Proteomes" id="UP001243844"/>
    </source>
</evidence>
<dbReference type="RefSeq" id="WP_308976031.1">
    <property type="nucleotide sequence ID" value="NZ_JAVIDL010000006.1"/>
</dbReference>
<dbReference type="AlphaFoldDB" id="A0AAW8J768"/>
<dbReference type="GO" id="GO:0016020">
    <property type="term" value="C:membrane"/>
    <property type="evidence" value="ECO:0007669"/>
    <property type="project" value="InterPro"/>
</dbReference>
<comment type="similarity">
    <text evidence="1">Belongs to the EcnA/EcnB lipoprotein family.</text>
</comment>
<keyword evidence="5" id="KW-0564">Palmitate</keyword>
<proteinExistence type="inferred from homology"/>
<name>A0AAW8J768_9GAMM</name>
<evidence type="ECO:0000256" key="2">
    <source>
        <dbReference type="ARBA" id="ARBA00022475"/>
    </source>
</evidence>
<evidence type="ECO:0000256" key="4">
    <source>
        <dbReference type="ARBA" id="ARBA00023136"/>
    </source>
</evidence>
<dbReference type="EMBL" id="JAVIDL010000006">
    <property type="protein sequence ID" value="MDQ8935009.1"/>
    <property type="molecule type" value="Genomic_DNA"/>
</dbReference>
<dbReference type="InterPro" id="IPR012556">
    <property type="entry name" value="Entericidin"/>
</dbReference>
<evidence type="ECO:0000256" key="3">
    <source>
        <dbReference type="ARBA" id="ARBA00022729"/>
    </source>
</evidence>